<dbReference type="OrthoDB" id="1550459at2"/>
<dbReference type="KEGG" id="sur:STAUR_3862"/>
<dbReference type="eggNOG" id="COG0491">
    <property type="taxonomic scope" value="Bacteria"/>
</dbReference>
<reference evidence="3 5" key="2">
    <citation type="journal article" date="2011" name="Mol. Biol. Evol.">
        <title>Comparative genomic analysis of fruiting body formation in Myxococcales.</title>
        <authorList>
            <person name="Huntley S."/>
            <person name="Hamann N."/>
            <person name="Wegener-Feldbrugge S."/>
            <person name="Treuner-Lange A."/>
            <person name="Kube M."/>
            <person name="Reinhardt R."/>
            <person name="Klages S."/>
            <person name="Muller R."/>
            <person name="Ronning C.M."/>
            <person name="Nierman W.C."/>
            <person name="Sogaard-Andersen L."/>
        </authorList>
    </citation>
    <scope>NUCLEOTIDE SEQUENCE [LARGE SCALE GENOMIC DNA]</scope>
    <source>
        <strain evidence="3 5">DW4/3-1</strain>
    </source>
</reference>
<protein>
    <submittedName>
        <fullName evidence="3">Beta-lactamase</fullName>
    </submittedName>
    <submittedName>
        <fullName evidence="4">Putative beta lactamase</fullName>
    </submittedName>
</protein>
<dbReference type="InterPro" id="IPR050855">
    <property type="entry name" value="NDM-1-like"/>
</dbReference>
<dbReference type="AlphaFoldDB" id="Q091X8"/>
<dbReference type="Proteomes" id="UP000032702">
    <property type="component" value="Unassembled WGS sequence"/>
</dbReference>
<evidence type="ECO:0000256" key="1">
    <source>
        <dbReference type="ARBA" id="ARBA00005250"/>
    </source>
</evidence>
<dbReference type="HOGENOM" id="CLU_920293_0_0_7"/>
<gene>
    <name evidence="3" type="ordered locus">STAUR_3862</name>
    <name evidence="4" type="ORF">STIAU_2500</name>
</gene>
<evidence type="ECO:0000259" key="2">
    <source>
        <dbReference type="SMART" id="SM00849"/>
    </source>
</evidence>
<organism evidence="4 6">
    <name type="scientific">Stigmatella aurantiaca (strain DW4/3-1)</name>
    <dbReference type="NCBI Taxonomy" id="378806"/>
    <lineage>
        <taxon>Bacteria</taxon>
        <taxon>Pseudomonadati</taxon>
        <taxon>Myxococcota</taxon>
        <taxon>Myxococcia</taxon>
        <taxon>Myxococcales</taxon>
        <taxon>Cystobacterineae</taxon>
        <taxon>Archangiaceae</taxon>
        <taxon>Stigmatella</taxon>
    </lineage>
</organism>
<dbReference type="PANTHER" id="PTHR42951">
    <property type="entry name" value="METALLO-BETA-LACTAMASE DOMAIN-CONTAINING"/>
    <property type="match status" value="1"/>
</dbReference>
<dbReference type="InterPro" id="IPR001279">
    <property type="entry name" value="Metallo-B-lactamas"/>
</dbReference>
<keyword evidence="5" id="KW-1185">Reference proteome</keyword>
<dbReference type="EMBL" id="AAMD01000053">
    <property type="protein sequence ID" value="EAU66551.1"/>
    <property type="molecule type" value="Genomic_DNA"/>
</dbReference>
<evidence type="ECO:0000313" key="5">
    <source>
        <dbReference type="Proteomes" id="UP000001351"/>
    </source>
</evidence>
<dbReference type="PROSITE" id="PS51257">
    <property type="entry name" value="PROKAR_LIPOPROTEIN"/>
    <property type="match status" value="1"/>
</dbReference>
<comment type="similarity">
    <text evidence="1">Belongs to the metallo-beta-lactamase superfamily. Class-B beta-lactamase family.</text>
</comment>
<dbReference type="InterPro" id="IPR036866">
    <property type="entry name" value="RibonucZ/Hydroxyglut_hydro"/>
</dbReference>
<dbReference type="PANTHER" id="PTHR42951:SF4">
    <property type="entry name" value="ACYL-COENZYME A THIOESTERASE MBLAC2"/>
    <property type="match status" value="1"/>
</dbReference>
<dbReference type="SUPFAM" id="SSF56281">
    <property type="entry name" value="Metallo-hydrolase/oxidoreductase"/>
    <property type="match status" value="1"/>
</dbReference>
<sequence>MRWTMGCWLLGALGLLGCAHTKQEDAPVARYTSDAQGFDTHSFFYDTGSEVVIFDAQFTEAEAGKVLAAVRAETPHPIRYVVVTHPNPDKFNGVAVFQREGAQVVASEATAAAIPAVHAAKKHYWVNVAKAFSEPSYPAQATVDITFRGTYRLPLQGEGQVELTELHHPGVASTQTVAYLPRRQALLVGDLVHYRTHAWLEGALREGRAVPDLDAWKAALEELKAWKGATVYGGRGESAPVEEAVAEQQRYLDGMEGLVKAYVAELGSRKAELCGNDAAPHYEALTRRAAEAFPGYALPYMVQYSVYGLVTPLACGE</sequence>
<dbReference type="SMART" id="SM00849">
    <property type="entry name" value="Lactamase_B"/>
    <property type="match status" value="1"/>
</dbReference>
<evidence type="ECO:0000313" key="3">
    <source>
        <dbReference type="EMBL" id="ADO71650.1"/>
    </source>
</evidence>
<dbReference type="RefSeq" id="WP_002613936.1">
    <property type="nucleotide sequence ID" value="NC_014623.1"/>
</dbReference>
<dbReference type="Proteomes" id="UP000001351">
    <property type="component" value="Chromosome"/>
</dbReference>
<reference evidence="4 6" key="1">
    <citation type="submission" date="2006-04" db="EMBL/GenBank/DDBJ databases">
        <authorList>
            <person name="Nierman W.C."/>
        </authorList>
    </citation>
    <scope>NUCLEOTIDE SEQUENCE [LARGE SCALE GENOMIC DNA]</scope>
    <source>
        <strain evidence="4 6">DW4/3-1</strain>
    </source>
</reference>
<proteinExistence type="inferred from homology"/>
<feature type="domain" description="Metallo-beta-lactamase" evidence="2">
    <location>
        <begin position="39"/>
        <end position="235"/>
    </location>
</feature>
<accession>Q091X8</accession>
<dbReference type="Gene3D" id="3.60.15.10">
    <property type="entry name" value="Ribonuclease Z/Hydroxyacylglutathione hydrolase-like"/>
    <property type="match status" value="1"/>
</dbReference>
<dbReference type="EMBL" id="CP002271">
    <property type="protein sequence ID" value="ADO71650.1"/>
    <property type="molecule type" value="Genomic_DNA"/>
</dbReference>
<dbReference type="PATRIC" id="fig|378806.16.peg.5674"/>
<dbReference type="Pfam" id="PF00753">
    <property type="entry name" value="Lactamase_B"/>
    <property type="match status" value="1"/>
</dbReference>
<dbReference type="GO" id="GO:0017001">
    <property type="term" value="P:antibiotic catabolic process"/>
    <property type="evidence" value="ECO:0007669"/>
    <property type="project" value="UniProtKB-ARBA"/>
</dbReference>
<evidence type="ECO:0000313" key="6">
    <source>
        <dbReference type="Proteomes" id="UP000032702"/>
    </source>
</evidence>
<name>Q091X8_STIAD</name>
<evidence type="ECO:0000313" key="4">
    <source>
        <dbReference type="EMBL" id="EAU66551.1"/>
    </source>
</evidence>
<dbReference type="STRING" id="378806.STAUR_3862"/>